<accession>A0ABT0S1S8</accession>
<evidence type="ECO:0000313" key="1">
    <source>
        <dbReference type="EMBL" id="MCL6729818.1"/>
    </source>
</evidence>
<protein>
    <submittedName>
        <fullName evidence="1">Uncharacterized protein</fullName>
    </submittedName>
</protein>
<organism evidence="1 2">
    <name type="scientific">Sphingomonas hankyongi</name>
    <dbReference type="NCBI Taxonomy" id="2908209"/>
    <lineage>
        <taxon>Bacteria</taxon>
        <taxon>Pseudomonadati</taxon>
        <taxon>Pseudomonadota</taxon>
        <taxon>Alphaproteobacteria</taxon>
        <taxon>Sphingomonadales</taxon>
        <taxon>Sphingomonadaceae</taxon>
        <taxon>Sphingomonas</taxon>
    </lineage>
</organism>
<dbReference type="EMBL" id="JAMGBE010000002">
    <property type="protein sequence ID" value="MCL6729818.1"/>
    <property type="molecule type" value="Genomic_DNA"/>
</dbReference>
<dbReference type="RefSeq" id="WP_249831290.1">
    <property type="nucleotide sequence ID" value="NZ_JAMGBE010000002.1"/>
</dbReference>
<name>A0ABT0S1S8_9SPHN</name>
<proteinExistence type="predicted"/>
<reference evidence="1" key="1">
    <citation type="submission" date="2022-05" db="EMBL/GenBank/DDBJ databases">
        <authorList>
            <person name="Jo J.-H."/>
            <person name="Im W.-T."/>
        </authorList>
    </citation>
    <scope>NUCLEOTIDE SEQUENCE</scope>
    <source>
        <strain evidence="1">SE220</strain>
    </source>
</reference>
<evidence type="ECO:0000313" key="2">
    <source>
        <dbReference type="Proteomes" id="UP001165342"/>
    </source>
</evidence>
<sequence length="82" mass="9726">MTIDELKAELSAILAQEDHFEADWASVEYLSERTYIRLTEPGTPQDFPQEEVIGYLAGFNRRRTDEQFGEQQRRWLRNFLTT</sequence>
<keyword evidence="2" id="KW-1185">Reference proteome</keyword>
<gene>
    <name evidence="1" type="ORF">LZ538_07080</name>
</gene>
<dbReference type="Proteomes" id="UP001165342">
    <property type="component" value="Unassembled WGS sequence"/>
</dbReference>
<comment type="caution">
    <text evidence="1">The sequence shown here is derived from an EMBL/GenBank/DDBJ whole genome shotgun (WGS) entry which is preliminary data.</text>
</comment>